<feature type="signal peptide" evidence="1">
    <location>
        <begin position="1"/>
        <end position="24"/>
    </location>
</feature>
<dbReference type="AlphaFoldDB" id="A0A9X2IX57"/>
<evidence type="ECO:0000256" key="1">
    <source>
        <dbReference type="SAM" id="SignalP"/>
    </source>
</evidence>
<evidence type="ECO:0000313" key="4">
    <source>
        <dbReference type="Proteomes" id="UP001139157"/>
    </source>
</evidence>
<evidence type="ECO:0000259" key="2">
    <source>
        <dbReference type="Pfam" id="PF02470"/>
    </source>
</evidence>
<protein>
    <submittedName>
        <fullName evidence="3">MlaD family protein</fullName>
    </submittedName>
</protein>
<dbReference type="PANTHER" id="PTHR33371">
    <property type="entry name" value="INTERMEMBRANE PHOSPHOLIPID TRANSPORT SYSTEM BINDING PROTEIN MLAD-RELATED"/>
    <property type="match status" value="1"/>
</dbReference>
<dbReference type="RefSeq" id="WP_251909417.1">
    <property type="nucleotide sequence ID" value="NZ_JAMRXG010000001.1"/>
</dbReference>
<dbReference type="InterPro" id="IPR052336">
    <property type="entry name" value="MlaD_Phospholipid_Transporter"/>
</dbReference>
<name>A0A9X2IX57_9NOCA</name>
<dbReference type="PROSITE" id="PS51257">
    <property type="entry name" value="PROKAR_LIPOPROTEIN"/>
    <property type="match status" value="1"/>
</dbReference>
<gene>
    <name evidence="3" type="ORF">NDR86_03670</name>
</gene>
<sequence>MSRATRYLTALLCGALTLASAACARGVQDLPLPAPGVSGPGYHLEAVFTNALNLPDRAKVRVGGADVGEVESMRVRDYTAVVRLRVLDSVRLPVGTTAELRSATPLGDVFVALRPPATAGPTLRDGDTIAVGSTVAAATVEEVLASTSLLVNGGVIGNLTRVLNGVGAATDDGGARLTALVTQSRELLATMALRTDELRGVLAQTASLAEDLNARRGAIDDILVTAGPALTVIADNTAQIAGLADQVAALTTRLRRLPSIAGTDTRSLVHDLNELSRAFNVAATDPRVTMANLLRMLPPTLKFFSANAAHSDVDLHQVVVGPVDDPGHLADPQFRAPLPEDWANLVGSLTFVLTQLGNRVTGGGR</sequence>
<feature type="domain" description="Mce/MlaD" evidence="2">
    <location>
        <begin position="40"/>
        <end position="116"/>
    </location>
</feature>
<accession>A0A9X2IX57</accession>
<organism evidence="3 4">
    <name type="scientific">Nocardia pulmonis</name>
    <dbReference type="NCBI Taxonomy" id="2951408"/>
    <lineage>
        <taxon>Bacteria</taxon>
        <taxon>Bacillati</taxon>
        <taxon>Actinomycetota</taxon>
        <taxon>Actinomycetes</taxon>
        <taxon>Mycobacteriales</taxon>
        <taxon>Nocardiaceae</taxon>
        <taxon>Nocardia</taxon>
    </lineage>
</organism>
<dbReference type="GO" id="GO:0005576">
    <property type="term" value="C:extracellular region"/>
    <property type="evidence" value="ECO:0007669"/>
    <property type="project" value="TreeGrafter"/>
</dbReference>
<reference evidence="3" key="1">
    <citation type="submission" date="2022-06" db="EMBL/GenBank/DDBJ databases">
        <title>Novel species in genus nocardia.</title>
        <authorList>
            <person name="Li F."/>
        </authorList>
    </citation>
    <scope>NUCLEOTIDE SEQUENCE</scope>
    <source>
        <strain evidence="3">CDC141</strain>
    </source>
</reference>
<feature type="chain" id="PRO_5040818045" evidence="1">
    <location>
        <begin position="25"/>
        <end position="365"/>
    </location>
</feature>
<keyword evidence="4" id="KW-1185">Reference proteome</keyword>
<dbReference type="EMBL" id="JAMRXG010000001">
    <property type="protein sequence ID" value="MCM6772571.1"/>
    <property type="molecule type" value="Genomic_DNA"/>
</dbReference>
<evidence type="ECO:0000313" key="3">
    <source>
        <dbReference type="EMBL" id="MCM6772571.1"/>
    </source>
</evidence>
<dbReference type="Pfam" id="PF02470">
    <property type="entry name" value="MlaD"/>
    <property type="match status" value="1"/>
</dbReference>
<dbReference type="PANTHER" id="PTHR33371:SF15">
    <property type="entry name" value="LIPOPROTEIN LPRN"/>
    <property type="match status" value="1"/>
</dbReference>
<dbReference type="InterPro" id="IPR003399">
    <property type="entry name" value="Mce/MlaD"/>
</dbReference>
<dbReference type="Proteomes" id="UP001139157">
    <property type="component" value="Unassembled WGS sequence"/>
</dbReference>
<keyword evidence="1" id="KW-0732">Signal</keyword>
<proteinExistence type="predicted"/>
<comment type="caution">
    <text evidence="3">The sequence shown here is derived from an EMBL/GenBank/DDBJ whole genome shotgun (WGS) entry which is preliminary data.</text>
</comment>